<feature type="repeat" description="WD" evidence="5">
    <location>
        <begin position="117"/>
        <end position="158"/>
    </location>
</feature>
<dbReference type="SUPFAM" id="SSF50978">
    <property type="entry name" value="WD40 repeat-like"/>
    <property type="match status" value="1"/>
</dbReference>
<evidence type="ECO:0000256" key="5">
    <source>
        <dbReference type="PROSITE-ProRule" id="PRU00221"/>
    </source>
</evidence>
<dbReference type="Proteomes" id="UP001233999">
    <property type="component" value="Unassembled WGS sequence"/>
</dbReference>
<reference evidence="6" key="1">
    <citation type="journal article" date="2023" name="IScience">
        <title>Live-bearing cockroach genome reveals convergent evolutionary mechanisms linked to viviparity in insects and beyond.</title>
        <authorList>
            <person name="Fouks B."/>
            <person name="Harrison M.C."/>
            <person name="Mikhailova A.A."/>
            <person name="Marchal E."/>
            <person name="English S."/>
            <person name="Carruthers M."/>
            <person name="Jennings E.C."/>
            <person name="Chiamaka E.L."/>
            <person name="Frigard R.A."/>
            <person name="Pippel M."/>
            <person name="Attardo G.M."/>
            <person name="Benoit J.B."/>
            <person name="Bornberg-Bauer E."/>
            <person name="Tobe S.S."/>
        </authorList>
    </citation>
    <scope>NUCLEOTIDE SEQUENCE</scope>
    <source>
        <strain evidence="6">Stay&amp;Tobe</strain>
    </source>
</reference>
<keyword evidence="3" id="KW-0677">Repeat</keyword>
<evidence type="ECO:0000313" key="6">
    <source>
        <dbReference type="EMBL" id="KAJ9581790.1"/>
    </source>
</evidence>
<dbReference type="EMBL" id="JASPKZ010007842">
    <property type="protein sequence ID" value="KAJ9581790.1"/>
    <property type="molecule type" value="Genomic_DNA"/>
</dbReference>
<evidence type="ECO:0000313" key="7">
    <source>
        <dbReference type="Proteomes" id="UP001233999"/>
    </source>
</evidence>
<dbReference type="SMART" id="SM00320">
    <property type="entry name" value="WD40"/>
    <property type="match status" value="2"/>
</dbReference>
<dbReference type="PROSITE" id="PS50082">
    <property type="entry name" value="WD_REPEATS_2"/>
    <property type="match status" value="1"/>
</dbReference>
<keyword evidence="2 5" id="KW-0853">WD repeat</keyword>
<dbReference type="Gene3D" id="2.130.10.10">
    <property type="entry name" value="YVTN repeat-like/Quinoprotein amine dehydrogenase"/>
    <property type="match status" value="1"/>
</dbReference>
<accession>A0AAD7ZK28</accession>
<dbReference type="InterPro" id="IPR050505">
    <property type="entry name" value="WDR55/POC1"/>
</dbReference>
<protein>
    <recommendedName>
        <fullName evidence="4">WD repeat-containing protein 55 homolog</fullName>
    </recommendedName>
</protein>
<comment type="caution">
    <text evidence="6">The sequence shown here is derived from an EMBL/GenBank/DDBJ whole genome shotgun (WGS) entry which is preliminary data.</text>
</comment>
<dbReference type="InterPro" id="IPR001680">
    <property type="entry name" value="WD40_rpt"/>
</dbReference>
<dbReference type="PANTHER" id="PTHR44019:SF20">
    <property type="entry name" value="WD REPEAT-CONTAINING PROTEIN 55"/>
    <property type="match status" value="1"/>
</dbReference>
<dbReference type="PROSITE" id="PS00678">
    <property type="entry name" value="WD_REPEATS_1"/>
    <property type="match status" value="1"/>
</dbReference>
<dbReference type="PANTHER" id="PTHR44019">
    <property type="entry name" value="WD REPEAT-CONTAINING PROTEIN 55"/>
    <property type="match status" value="1"/>
</dbReference>
<organism evidence="6 7">
    <name type="scientific">Diploptera punctata</name>
    <name type="common">Pacific beetle cockroach</name>
    <dbReference type="NCBI Taxonomy" id="6984"/>
    <lineage>
        <taxon>Eukaryota</taxon>
        <taxon>Metazoa</taxon>
        <taxon>Ecdysozoa</taxon>
        <taxon>Arthropoda</taxon>
        <taxon>Hexapoda</taxon>
        <taxon>Insecta</taxon>
        <taxon>Pterygota</taxon>
        <taxon>Neoptera</taxon>
        <taxon>Polyneoptera</taxon>
        <taxon>Dictyoptera</taxon>
        <taxon>Blattodea</taxon>
        <taxon>Blaberoidea</taxon>
        <taxon>Blaberidae</taxon>
        <taxon>Diplopterinae</taxon>
        <taxon>Diploptera</taxon>
    </lineage>
</organism>
<reference evidence="6" key="2">
    <citation type="submission" date="2023-05" db="EMBL/GenBank/DDBJ databases">
        <authorList>
            <person name="Fouks B."/>
        </authorList>
    </citation>
    <scope>NUCLEOTIDE SEQUENCE</scope>
    <source>
        <strain evidence="6">Stay&amp;Tobe</strain>
        <tissue evidence="6">Testes</tissue>
    </source>
</reference>
<evidence type="ECO:0000256" key="3">
    <source>
        <dbReference type="ARBA" id="ARBA00022737"/>
    </source>
</evidence>
<dbReference type="InterPro" id="IPR019775">
    <property type="entry name" value="WD40_repeat_CS"/>
</dbReference>
<comment type="similarity">
    <text evidence="1">Belongs to the WD repeat WDR55 family.</text>
</comment>
<evidence type="ECO:0000256" key="2">
    <source>
        <dbReference type="ARBA" id="ARBA00022574"/>
    </source>
</evidence>
<dbReference type="Pfam" id="PF24796">
    <property type="entry name" value="WDR55"/>
    <property type="match status" value="1"/>
</dbReference>
<evidence type="ECO:0000256" key="4">
    <source>
        <dbReference type="ARBA" id="ARBA00023478"/>
    </source>
</evidence>
<dbReference type="InterPro" id="IPR036322">
    <property type="entry name" value="WD40_repeat_dom_sf"/>
</dbReference>
<proteinExistence type="inferred from homology"/>
<sequence>MVTTEAQKYLVCSSGEGNITSFNLTSRRLHIQSEEYEHELTCMATIKNETKLLVGSSNGILYLFNWGEFGYHSDEFPGMKQAISCMVPVTENVVVCSGEDGVLRGLHFFPQRHLGVVGQHQFAVESLDISYDGEFIASCSHDQVIRFWNIKYFEEVAVDGRKKAKKKRNES</sequence>
<evidence type="ECO:0000256" key="1">
    <source>
        <dbReference type="ARBA" id="ARBA00007625"/>
    </source>
</evidence>
<dbReference type="AlphaFoldDB" id="A0AAD7ZK28"/>
<gene>
    <name evidence="6" type="ORF">L9F63_003859</name>
</gene>
<keyword evidence="7" id="KW-1185">Reference proteome</keyword>
<name>A0AAD7ZK28_DIPPU</name>
<dbReference type="InterPro" id="IPR015943">
    <property type="entry name" value="WD40/YVTN_repeat-like_dom_sf"/>
</dbReference>
<dbReference type="PROSITE" id="PS50294">
    <property type="entry name" value="WD_REPEATS_REGION"/>
    <property type="match status" value="1"/>
</dbReference>